<keyword evidence="2" id="KW-0489">Methyltransferase</keyword>
<dbReference type="RefSeq" id="WP_166644990.1">
    <property type="nucleotide sequence ID" value="NZ_SNYW01000006.1"/>
</dbReference>
<dbReference type="Gene3D" id="3.40.50.150">
    <property type="entry name" value="Vaccinia Virus protein VP39"/>
    <property type="match status" value="1"/>
</dbReference>
<gene>
    <name evidence="2" type="ORF">A8950_0875</name>
</gene>
<evidence type="ECO:0000313" key="3">
    <source>
        <dbReference type="Proteomes" id="UP000295783"/>
    </source>
</evidence>
<proteinExistence type="predicted"/>
<protein>
    <submittedName>
        <fullName evidence="2">Methyltransferase family protein</fullName>
    </submittedName>
</protein>
<dbReference type="Pfam" id="PF13649">
    <property type="entry name" value="Methyltransf_25"/>
    <property type="match status" value="1"/>
</dbReference>
<feature type="domain" description="Methyltransferase" evidence="1">
    <location>
        <begin position="26"/>
        <end position="121"/>
    </location>
</feature>
<dbReference type="InterPro" id="IPR041698">
    <property type="entry name" value="Methyltransf_25"/>
</dbReference>
<comment type="caution">
    <text evidence="2">The sequence shown here is derived from an EMBL/GenBank/DDBJ whole genome shotgun (WGS) entry which is preliminary data.</text>
</comment>
<keyword evidence="2" id="KW-0808">Transferase</keyword>
<dbReference type="GO" id="GO:0032259">
    <property type="term" value="P:methylation"/>
    <property type="evidence" value="ECO:0007669"/>
    <property type="project" value="UniProtKB-KW"/>
</dbReference>
<evidence type="ECO:0000259" key="1">
    <source>
        <dbReference type="Pfam" id="PF13649"/>
    </source>
</evidence>
<keyword evidence="3" id="KW-1185">Reference proteome</keyword>
<dbReference type="InterPro" id="IPR029063">
    <property type="entry name" value="SAM-dependent_MTases_sf"/>
</dbReference>
<accession>A0A4R6WRU4</accession>
<evidence type="ECO:0000313" key="2">
    <source>
        <dbReference type="EMBL" id="TDQ84325.1"/>
    </source>
</evidence>
<dbReference type="AlphaFoldDB" id="A0A4R6WRU4"/>
<sequence>MEQDKLPQRIHLALELLAPLAGDRLLELGCGPGIAAIGCAQRTEVASYLGIDRSPTAIARARKAVSTSGLPDARRSRLAFRQAAVAAFNPGAMKFDRIFAINLNLFWLDAGRELAAIKGCLTRRGRLLLFFEPPVAAKCRRIVSGCEAQLAAGGFAMMDIHELRGGVAPFVAIAAAPTGAS</sequence>
<name>A0A4R6WRU4_9PROT</name>
<dbReference type="EMBL" id="SNYW01000006">
    <property type="protein sequence ID" value="TDQ84325.1"/>
    <property type="molecule type" value="Genomic_DNA"/>
</dbReference>
<dbReference type="GO" id="GO:0008168">
    <property type="term" value="F:methyltransferase activity"/>
    <property type="evidence" value="ECO:0007669"/>
    <property type="project" value="UniProtKB-KW"/>
</dbReference>
<dbReference type="Proteomes" id="UP000295783">
    <property type="component" value="Unassembled WGS sequence"/>
</dbReference>
<reference evidence="2 3" key="1">
    <citation type="submission" date="2019-03" db="EMBL/GenBank/DDBJ databases">
        <title>Genomic Encyclopedia of Type Strains, Phase III (KMG-III): the genomes of soil and plant-associated and newly described type strains.</title>
        <authorList>
            <person name="Whitman W."/>
        </authorList>
    </citation>
    <scope>NUCLEOTIDE SEQUENCE [LARGE SCALE GENOMIC DNA]</scope>
    <source>
        <strain evidence="2 3">CGMCC 1.7660</strain>
    </source>
</reference>
<dbReference type="CDD" id="cd02440">
    <property type="entry name" value="AdoMet_MTases"/>
    <property type="match status" value="1"/>
</dbReference>
<organism evidence="2 3">
    <name type="scientific">Dongia mobilis</name>
    <dbReference type="NCBI Taxonomy" id="578943"/>
    <lineage>
        <taxon>Bacteria</taxon>
        <taxon>Pseudomonadati</taxon>
        <taxon>Pseudomonadota</taxon>
        <taxon>Alphaproteobacteria</taxon>
        <taxon>Rhodospirillales</taxon>
        <taxon>Dongiaceae</taxon>
        <taxon>Dongia</taxon>
    </lineage>
</organism>
<dbReference type="SUPFAM" id="SSF53335">
    <property type="entry name" value="S-adenosyl-L-methionine-dependent methyltransferases"/>
    <property type="match status" value="1"/>
</dbReference>